<dbReference type="EMBL" id="VDUZ01000085">
    <property type="protein sequence ID" value="TXL69389.1"/>
    <property type="molecule type" value="Genomic_DNA"/>
</dbReference>
<evidence type="ECO:0008006" key="3">
    <source>
        <dbReference type="Google" id="ProtNLM"/>
    </source>
</evidence>
<accession>A0A5C8P7A4</accession>
<dbReference type="Proteomes" id="UP000321638">
    <property type="component" value="Unassembled WGS sequence"/>
</dbReference>
<name>A0A5C8P7A4_9HYPH</name>
<dbReference type="InterPro" id="IPR024079">
    <property type="entry name" value="MetalloPept_cat_dom_sf"/>
</dbReference>
<keyword evidence="2" id="KW-1185">Reference proteome</keyword>
<evidence type="ECO:0000313" key="2">
    <source>
        <dbReference type="Proteomes" id="UP000321638"/>
    </source>
</evidence>
<protein>
    <recommendedName>
        <fullName evidence="3">Lysine-specific metallo-endopeptidase domain-containing protein</fullName>
    </recommendedName>
</protein>
<dbReference type="GO" id="GO:0008237">
    <property type="term" value="F:metallopeptidase activity"/>
    <property type="evidence" value="ECO:0007669"/>
    <property type="project" value="InterPro"/>
</dbReference>
<organism evidence="1 2">
    <name type="scientific">Vineibacter terrae</name>
    <dbReference type="NCBI Taxonomy" id="2586908"/>
    <lineage>
        <taxon>Bacteria</taxon>
        <taxon>Pseudomonadati</taxon>
        <taxon>Pseudomonadota</taxon>
        <taxon>Alphaproteobacteria</taxon>
        <taxon>Hyphomicrobiales</taxon>
        <taxon>Vineibacter</taxon>
    </lineage>
</organism>
<comment type="caution">
    <text evidence="1">The sequence shown here is derived from an EMBL/GenBank/DDBJ whole genome shotgun (WGS) entry which is preliminary data.</text>
</comment>
<proteinExistence type="predicted"/>
<reference evidence="1 2" key="1">
    <citation type="submission" date="2019-06" db="EMBL/GenBank/DDBJ databases">
        <title>New taxonomy in bacterial strain CC-CFT640, isolated from vineyard.</title>
        <authorList>
            <person name="Lin S.-Y."/>
            <person name="Tsai C.-F."/>
            <person name="Young C.-C."/>
        </authorList>
    </citation>
    <scope>NUCLEOTIDE SEQUENCE [LARGE SCALE GENOMIC DNA]</scope>
    <source>
        <strain evidence="1 2">CC-CFT640</strain>
    </source>
</reference>
<sequence length="257" mass="28841">MDKTIEKVHVTNWSGDPFLKLGSTSKAKLAMAIRYSRQIVEDSCQLLAQYEHAQIVASVDKQMSKDYFGKQTIVKEAMEKYFGLDLKQPADKAKIATIRMKFGQIRSGIAGPFDLVVGYIHDRDDVKTGIKDAFSTLRHGKGLKNAWKHIKFIREGTEGWVSSSGTHVGRIHLNMDSVETYSEGKIARIIVHEASHKFANTDDVDLLDDGTYDGSGYKWDGLKHNAKGYVGLENNADSYAWGGRLMWKRKRNLPSGI</sequence>
<dbReference type="RefSeq" id="WP_147852480.1">
    <property type="nucleotide sequence ID" value="NZ_VDUZ01000085.1"/>
</dbReference>
<gene>
    <name evidence="1" type="ORF">FHP25_39260</name>
</gene>
<dbReference type="AlphaFoldDB" id="A0A5C8P7A4"/>
<dbReference type="OrthoDB" id="9256220at2"/>
<evidence type="ECO:0000313" key="1">
    <source>
        <dbReference type="EMBL" id="TXL69389.1"/>
    </source>
</evidence>
<dbReference type="Gene3D" id="3.40.390.10">
    <property type="entry name" value="Collagenase (Catalytic Domain)"/>
    <property type="match status" value="1"/>
</dbReference>